<feature type="coiled-coil region" evidence="1">
    <location>
        <begin position="59"/>
        <end position="103"/>
    </location>
</feature>
<proteinExistence type="predicted"/>
<feature type="region of interest" description="Disordered" evidence="2">
    <location>
        <begin position="134"/>
        <end position="155"/>
    </location>
</feature>
<reference evidence="4" key="1">
    <citation type="submission" date="2021-01" db="EMBL/GenBank/DDBJ databases">
        <authorList>
            <person name="Corre E."/>
            <person name="Pelletier E."/>
            <person name="Niang G."/>
            <person name="Scheremetjew M."/>
            <person name="Finn R."/>
            <person name="Kale V."/>
            <person name="Holt S."/>
            <person name="Cochrane G."/>
            <person name="Meng A."/>
            <person name="Brown T."/>
            <person name="Cohen L."/>
        </authorList>
    </citation>
    <scope>NUCLEOTIDE SEQUENCE</scope>
    <source>
        <strain evidence="4">RCC1130</strain>
    </source>
</reference>
<gene>
    <name evidence="4" type="ORF">CLEP1334_LOCUS13193</name>
</gene>
<organism evidence="4">
    <name type="scientific">Calcidiscus leptoporus</name>
    <dbReference type="NCBI Taxonomy" id="127549"/>
    <lineage>
        <taxon>Eukaryota</taxon>
        <taxon>Haptista</taxon>
        <taxon>Haptophyta</taxon>
        <taxon>Prymnesiophyceae</taxon>
        <taxon>Coccolithales</taxon>
        <taxon>Calcidiscaceae</taxon>
        <taxon>Calcidiscus</taxon>
    </lineage>
</organism>
<evidence type="ECO:0000256" key="1">
    <source>
        <dbReference type="SAM" id="Coils"/>
    </source>
</evidence>
<keyword evidence="3" id="KW-0732">Signal</keyword>
<evidence type="ECO:0000313" key="4">
    <source>
        <dbReference type="EMBL" id="CAD8537911.1"/>
    </source>
</evidence>
<dbReference type="EMBL" id="HBER01026210">
    <property type="protein sequence ID" value="CAD8537911.1"/>
    <property type="molecule type" value="Transcribed_RNA"/>
</dbReference>
<accession>A0A7S0NWC7</accession>
<evidence type="ECO:0000256" key="2">
    <source>
        <dbReference type="SAM" id="MobiDB-lite"/>
    </source>
</evidence>
<name>A0A7S0NWC7_9EUKA</name>
<feature type="chain" id="PRO_5031052948" evidence="3">
    <location>
        <begin position="26"/>
        <end position="521"/>
    </location>
</feature>
<evidence type="ECO:0000256" key="3">
    <source>
        <dbReference type="SAM" id="SignalP"/>
    </source>
</evidence>
<feature type="signal peptide" evidence="3">
    <location>
        <begin position="1"/>
        <end position="25"/>
    </location>
</feature>
<keyword evidence="1" id="KW-0175">Coiled coil</keyword>
<protein>
    <submittedName>
        <fullName evidence="4">Uncharacterized protein</fullName>
    </submittedName>
</protein>
<feature type="coiled-coil region" evidence="1">
    <location>
        <begin position="176"/>
        <end position="221"/>
    </location>
</feature>
<feature type="coiled-coil region" evidence="1">
    <location>
        <begin position="297"/>
        <end position="348"/>
    </location>
</feature>
<sequence length="521" mass="53049">MLHARVTRTRMRLACLLACSASVVAMHAPRSSSCFGARDTFRATQSVAMAASPSSQAEVSRLRRALAAAERTASSAERAVARLTNAKEEAAALKKEVAVANKEAMAAAKALAASEARGLKTAQALEDLKAAAKASKASAAPTKRAPPLWGQPTPRPKLDPALAAARAEASSLGAQVAKLTAAVATAEAEAAAAAKTASAAIAAAESQAAAAIKAAAESESKTAAAAAARAATAKVARAPVRRGGISFGRPPAVKAVDTAAEALRAEVVELRAAREADAAMAAKLQARLDEALVIRSTTGLENQIRDLAAEAKSLREVQKKTSAVATARNLAVDQLKAAQEALKLTEKKAASTASAAAAAAAASEATISSLRASLASGEARRFAAEAEVRRLAALVSNLRSRPPSSRDTGVEQDAVRAEHIAEYEQLEEAAKMLLAKYLWDQRMGRLKLAALREELDSASAKAAERAPVAEAVAVAETPSDGGAVLATGLIGAGAGYAASNFGLAVPVLAMLEALRSAAPST</sequence>
<dbReference type="AlphaFoldDB" id="A0A7S0NWC7"/>